<dbReference type="InterPro" id="IPR009061">
    <property type="entry name" value="DNA-bd_dom_put_sf"/>
</dbReference>
<evidence type="ECO:0000256" key="2">
    <source>
        <dbReference type="ARBA" id="ARBA00023125"/>
    </source>
</evidence>
<dbReference type="PANTHER" id="PTHR30204:SF94">
    <property type="entry name" value="HEAVY METAL-DEPENDENT TRANSCRIPTIONAL REGULATOR HI_0293-RELATED"/>
    <property type="match status" value="1"/>
</dbReference>
<reference evidence="5 6" key="1">
    <citation type="journal article" date="2016" name="Nat. Commun.">
        <title>Thousands of microbial genomes shed light on interconnected biogeochemical processes in an aquifer system.</title>
        <authorList>
            <person name="Anantharaman K."/>
            <person name="Brown C.T."/>
            <person name="Hug L.A."/>
            <person name="Sharon I."/>
            <person name="Castelle C.J."/>
            <person name="Probst A.J."/>
            <person name="Thomas B.C."/>
            <person name="Singh A."/>
            <person name="Wilkins M.J."/>
            <person name="Karaoz U."/>
            <person name="Brodie E.L."/>
            <person name="Williams K.H."/>
            <person name="Hubbard S.S."/>
            <person name="Banfield J.F."/>
        </authorList>
    </citation>
    <scope>NUCLEOTIDE SEQUENCE [LARGE SCALE GENOMIC DNA]</scope>
</reference>
<evidence type="ECO:0000256" key="3">
    <source>
        <dbReference type="ARBA" id="ARBA00023163"/>
    </source>
</evidence>
<dbReference type="GO" id="GO:0003677">
    <property type="term" value="F:DNA binding"/>
    <property type="evidence" value="ECO:0007669"/>
    <property type="project" value="UniProtKB-KW"/>
</dbReference>
<dbReference type="InterPro" id="IPR000551">
    <property type="entry name" value="MerR-type_HTH_dom"/>
</dbReference>
<keyword evidence="3" id="KW-0804">Transcription</keyword>
<dbReference type="AlphaFoldDB" id="A0A1F6V2L0"/>
<dbReference type="Gene3D" id="1.10.1660.10">
    <property type="match status" value="1"/>
</dbReference>
<dbReference type="Pfam" id="PF09278">
    <property type="entry name" value="MerR-DNA-bind"/>
    <property type="match status" value="1"/>
</dbReference>
<name>A0A1F6V2L0_9PROT</name>
<organism evidence="5 6">
    <name type="scientific">Candidatus Muproteobacteria bacterium RBG_16_60_9</name>
    <dbReference type="NCBI Taxonomy" id="1817755"/>
    <lineage>
        <taxon>Bacteria</taxon>
        <taxon>Pseudomonadati</taxon>
        <taxon>Pseudomonadota</taxon>
        <taxon>Candidatus Muproteobacteria</taxon>
    </lineage>
</organism>
<proteinExistence type="predicted"/>
<keyword evidence="2" id="KW-0238">DNA-binding</keyword>
<dbReference type="EMBL" id="MFSP01000146">
    <property type="protein sequence ID" value="OGI63872.1"/>
    <property type="molecule type" value="Genomic_DNA"/>
</dbReference>
<dbReference type="InterPro" id="IPR047057">
    <property type="entry name" value="MerR_fam"/>
</dbReference>
<dbReference type="PRINTS" id="PR00040">
    <property type="entry name" value="HTHMERR"/>
</dbReference>
<evidence type="ECO:0000256" key="1">
    <source>
        <dbReference type="ARBA" id="ARBA00023015"/>
    </source>
</evidence>
<keyword evidence="1" id="KW-0805">Transcription regulation</keyword>
<dbReference type="SUPFAM" id="SSF46955">
    <property type="entry name" value="Putative DNA-binding domain"/>
    <property type="match status" value="1"/>
</dbReference>
<comment type="caution">
    <text evidence="5">The sequence shown here is derived from an EMBL/GenBank/DDBJ whole genome shotgun (WGS) entry which is preliminary data.</text>
</comment>
<evidence type="ECO:0000259" key="4">
    <source>
        <dbReference type="PROSITE" id="PS50937"/>
    </source>
</evidence>
<dbReference type="InterPro" id="IPR015358">
    <property type="entry name" value="Tscrpt_reg_MerR_DNA-bd"/>
</dbReference>
<evidence type="ECO:0000313" key="5">
    <source>
        <dbReference type="EMBL" id="OGI63872.1"/>
    </source>
</evidence>
<evidence type="ECO:0000313" key="6">
    <source>
        <dbReference type="Proteomes" id="UP000179076"/>
    </source>
</evidence>
<gene>
    <name evidence="5" type="ORF">A2W18_11540</name>
</gene>
<dbReference type="Proteomes" id="UP000179076">
    <property type="component" value="Unassembled WGS sequence"/>
</dbReference>
<accession>A0A1F6V2L0</accession>
<dbReference type="PANTHER" id="PTHR30204">
    <property type="entry name" value="REDOX-CYCLING DRUG-SENSING TRANSCRIPTIONAL ACTIVATOR SOXR"/>
    <property type="match status" value="1"/>
</dbReference>
<dbReference type="SMART" id="SM00422">
    <property type="entry name" value="HTH_MERR"/>
    <property type="match status" value="1"/>
</dbReference>
<sequence>MSADTLRYSEKIGLLPRVSREGSGARVYNDKDLSRLRFIQRSQKMNFSLAEIAKLLQIRDAPQRARRDVRNLAEKKLAEIENSLKDLNVLRRELRLPINLCTGGRDGCPIIRRIDKGNSD</sequence>
<feature type="domain" description="HTH merR-type" evidence="4">
    <location>
        <begin position="1"/>
        <end position="58"/>
    </location>
</feature>
<dbReference type="GO" id="GO:0003700">
    <property type="term" value="F:DNA-binding transcription factor activity"/>
    <property type="evidence" value="ECO:0007669"/>
    <property type="project" value="InterPro"/>
</dbReference>
<dbReference type="PROSITE" id="PS50937">
    <property type="entry name" value="HTH_MERR_2"/>
    <property type="match status" value="1"/>
</dbReference>
<protein>
    <submittedName>
        <fullName evidence="5">Heavy metal-responsive transcriptional regulator</fullName>
    </submittedName>
</protein>